<dbReference type="Proteomes" id="UP001633002">
    <property type="component" value="Unassembled WGS sequence"/>
</dbReference>
<reference evidence="1 2" key="1">
    <citation type="submission" date="2024-09" db="EMBL/GenBank/DDBJ databases">
        <title>Chromosome-scale assembly of Riccia sorocarpa.</title>
        <authorList>
            <person name="Paukszto L."/>
        </authorList>
    </citation>
    <scope>NUCLEOTIDE SEQUENCE [LARGE SCALE GENOMIC DNA]</scope>
    <source>
        <strain evidence="1">LP-2024</strain>
        <tissue evidence="1">Aerial parts of the thallus</tissue>
    </source>
</reference>
<comment type="caution">
    <text evidence="1">The sequence shown here is derived from an EMBL/GenBank/DDBJ whole genome shotgun (WGS) entry which is preliminary data.</text>
</comment>
<sequence>MDLVELGLILLLNWDVWNVDDMFMLLSQQAEDSDDSFFPMIQAAQGISCGEDDLECYMDYFSNSWIFLDLTCRSRARRNLLDLNSHDLAINCSLVELSDKFHVGQAGIVKYTRLVTDILARRDKLFSLFVGLSKGARLDGVIEKFYRISSIRPIARCVDGTYIKVRKKPPAQYLPADLVQTPLPFRFITRSL</sequence>
<proteinExistence type="predicted"/>
<evidence type="ECO:0000313" key="1">
    <source>
        <dbReference type="EMBL" id="KAL3679381.1"/>
    </source>
</evidence>
<dbReference type="AlphaFoldDB" id="A0ABD3GLB1"/>
<keyword evidence="2" id="KW-1185">Reference proteome</keyword>
<gene>
    <name evidence="1" type="ORF">R1sor_022337</name>
</gene>
<accession>A0ABD3GLB1</accession>
<organism evidence="1 2">
    <name type="scientific">Riccia sorocarpa</name>
    <dbReference type="NCBI Taxonomy" id="122646"/>
    <lineage>
        <taxon>Eukaryota</taxon>
        <taxon>Viridiplantae</taxon>
        <taxon>Streptophyta</taxon>
        <taxon>Embryophyta</taxon>
        <taxon>Marchantiophyta</taxon>
        <taxon>Marchantiopsida</taxon>
        <taxon>Marchantiidae</taxon>
        <taxon>Marchantiales</taxon>
        <taxon>Ricciaceae</taxon>
        <taxon>Riccia</taxon>
    </lineage>
</organism>
<evidence type="ECO:0000313" key="2">
    <source>
        <dbReference type="Proteomes" id="UP001633002"/>
    </source>
</evidence>
<dbReference type="EMBL" id="JBJQOH010000007">
    <property type="protein sequence ID" value="KAL3679381.1"/>
    <property type="molecule type" value="Genomic_DNA"/>
</dbReference>
<protein>
    <submittedName>
        <fullName evidence="1">Uncharacterized protein</fullName>
    </submittedName>
</protein>
<name>A0ABD3GLB1_9MARC</name>